<name>A0ABR2K317_9EUKA</name>
<dbReference type="PROSITE" id="PS50011">
    <property type="entry name" value="PROTEIN_KINASE_DOM"/>
    <property type="match status" value="1"/>
</dbReference>
<dbReference type="InterPro" id="IPR000719">
    <property type="entry name" value="Prot_kinase_dom"/>
</dbReference>
<protein>
    <recommendedName>
        <fullName evidence="3">Protein kinase domain-containing protein</fullName>
    </recommendedName>
</protein>
<dbReference type="PANTHER" id="PTHR24346:SF30">
    <property type="entry name" value="MATERNAL EMBRYONIC LEUCINE ZIPPER KINASE"/>
    <property type="match status" value="1"/>
</dbReference>
<dbReference type="InterPro" id="IPR011009">
    <property type="entry name" value="Kinase-like_dom_sf"/>
</dbReference>
<keyword evidence="2" id="KW-0067">ATP-binding</keyword>
<dbReference type="Proteomes" id="UP001470230">
    <property type="component" value="Unassembled WGS sequence"/>
</dbReference>
<keyword evidence="5" id="KW-1185">Reference proteome</keyword>
<dbReference type="Pfam" id="PF00069">
    <property type="entry name" value="Pkinase"/>
    <property type="match status" value="1"/>
</dbReference>
<evidence type="ECO:0000313" key="4">
    <source>
        <dbReference type="EMBL" id="KAK8885268.1"/>
    </source>
</evidence>
<keyword evidence="1" id="KW-0547">Nucleotide-binding</keyword>
<dbReference type="PANTHER" id="PTHR24346">
    <property type="entry name" value="MAP/MICROTUBULE AFFINITY-REGULATING KINASE"/>
    <property type="match status" value="1"/>
</dbReference>
<feature type="domain" description="Protein kinase" evidence="3">
    <location>
        <begin position="35"/>
        <end position="288"/>
    </location>
</feature>
<proteinExistence type="predicted"/>
<dbReference type="CDD" id="cd14003">
    <property type="entry name" value="STKc_AMPK-like"/>
    <property type="match status" value="1"/>
</dbReference>
<dbReference type="InterPro" id="IPR008271">
    <property type="entry name" value="Ser/Thr_kinase_AS"/>
</dbReference>
<evidence type="ECO:0000313" key="5">
    <source>
        <dbReference type="Proteomes" id="UP001470230"/>
    </source>
</evidence>
<dbReference type="SMART" id="SM00220">
    <property type="entry name" value="S_TKc"/>
    <property type="match status" value="1"/>
</dbReference>
<gene>
    <name evidence="4" type="ORF">M9Y10_040714</name>
</gene>
<dbReference type="EMBL" id="JAPFFF010000007">
    <property type="protein sequence ID" value="KAK8885268.1"/>
    <property type="molecule type" value="Genomic_DNA"/>
</dbReference>
<evidence type="ECO:0000259" key="3">
    <source>
        <dbReference type="PROSITE" id="PS50011"/>
    </source>
</evidence>
<evidence type="ECO:0000256" key="2">
    <source>
        <dbReference type="ARBA" id="ARBA00022840"/>
    </source>
</evidence>
<sequence>MSEIKNTPERKTSQGSPKRIHLSSLINKYPLEDKYTLREQIGQGSFGCVYKAIHKLTNIEVSIKMVDKKLIVSNGEAKSHFENEIIIMKDLNHPLITQLYEIVDSEDHLYIVLEYAKSDLLRYLNNKTECMDEKEARKIFTQLIYVLQYLHNTKKIAHRDLKPENILLDSNNNIKLIDFGFSKSFDKNILFSSLCGSPAYVAPEIVTGKKYNQMSDIWSSGIILYAMITGQLPFNGSTIEAQLKKTAFEEPYYPSRMSNQLVIFLQRILQKDYHNRPSLEELLEDPWMTEQSENECWVSIFTQNTSQIDFQILTQMNFLGIEYDGIEKDLLMNKMNDKTVSYRLLQRAKLGKLLKSPHIGKIKNSPSCFPGSPIFMNRMRVNKRSPIKSLTRSNKKSENDCVASNHTPDPYHNEKQCVARQRNTFLASPVKTVRPCVKSHDLFHQNNELVKPKALHY</sequence>
<organism evidence="4 5">
    <name type="scientific">Tritrichomonas musculus</name>
    <dbReference type="NCBI Taxonomy" id="1915356"/>
    <lineage>
        <taxon>Eukaryota</taxon>
        <taxon>Metamonada</taxon>
        <taxon>Parabasalia</taxon>
        <taxon>Tritrichomonadida</taxon>
        <taxon>Tritrichomonadidae</taxon>
        <taxon>Tritrichomonas</taxon>
    </lineage>
</organism>
<reference evidence="4 5" key="1">
    <citation type="submission" date="2024-04" db="EMBL/GenBank/DDBJ databases">
        <title>Tritrichomonas musculus Genome.</title>
        <authorList>
            <person name="Alves-Ferreira E."/>
            <person name="Grigg M."/>
            <person name="Lorenzi H."/>
            <person name="Galac M."/>
        </authorList>
    </citation>
    <scope>NUCLEOTIDE SEQUENCE [LARGE SCALE GENOMIC DNA]</scope>
    <source>
        <strain evidence="4 5">EAF2021</strain>
    </source>
</reference>
<accession>A0ABR2K317</accession>
<dbReference type="Gene3D" id="1.10.510.10">
    <property type="entry name" value="Transferase(Phosphotransferase) domain 1"/>
    <property type="match status" value="1"/>
</dbReference>
<dbReference type="PROSITE" id="PS00108">
    <property type="entry name" value="PROTEIN_KINASE_ST"/>
    <property type="match status" value="1"/>
</dbReference>
<comment type="caution">
    <text evidence="4">The sequence shown here is derived from an EMBL/GenBank/DDBJ whole genome shotgun (WGS) entry which is preliminary data.</text>
</comment>
<evidence type="ECO:0000256" key="1">
    <source>
        <dbReference type="ARBA" id="ARBA00022741"/>
    </source>
</evidence>
<dbReference type="SUPFAM" id="SSF56112">
    <property type="entry name" value="Protein kinase-like (PK-like)"/>
    <property type="match status" value="1"/>
</dbReference>